<dbReference type="AlphaFoldDB" id="A0A564Y9P2"/>
<gene>
    <name evidence="2" type="ORF">WMSIL1_LOCUS3929</name>
</gene>
<evidence type="ECO:0000313" key="2">
    <source>
        <dbReference type="EMBL" id="VUZ43478.1"/>
    </source>
</evidence>
<dbReference type="Proteomes" id="UP000321570">
    <property type="component" value="Unassembled WGS sequence"/>
</dbReference>
<name>A0A564Y9P2_HYMDI</name>
<sequence length="695" mass="77746">MQVRSSGNIELHSGDDTTEFESIDEVQSDAAKSETQNYAIKDIKDNEQENIIKKDEKEEEEPAEENENEEALIKKNTGNKKNVKKVDEINHNSSNISDNKRHDQKKSPIFLKNIVVRVPRMVLKEAKSRMHKKKRRHDGSSSECGDESTWSTLSTESYVDYIGDPINLHCAMITTDEQSQRSEKELLDVSGNESKVIMYGNDVEIKKVINDISNDSSEPVNNKDLQEQVPEDKTEISEIVSEIVSDSENETDIVEHENDNTVVLITQDTSEVKSDSDSKDAQTENGIILDRESSSTFVFERDLSGKLETIQEERASTNEIQVSDKCLLSFEKIFIGRLSEPLGTQDTQQIVNENEPTDKVHEVEQPGADLVSKASFREVKKLEDKEESRPISLSNNKITVGALVNEEGSNDPNSVTFTETSSSGEYESQRFYKVQNGESRKAMFSQDPPSKMVVNKAVKASPTILRLPPLFKNAEEKETQTISPNPIYQQKTSKASTNMVSAAYPHVVYRILTDPNGNPKFYSPITCQHYFAGGPMGFQPIAYRYGQVPTITYPEQKKQKSSIKCGTLSKKGGEGLNKHTRHHATPIIRQYYIANPRPVNDVTTGSVREIIGDLAGFKAGKPQNIIKCGNKTIYLKKLKIPKTALVRDSNGSVDGFLLNKIRKAMSENSDKKQSTVFKTLNITNAGKGAPRVKSH</sequence>
<reference evidence="2 3" key="1">
    <citation type="submission" date="2019-07" db="EMBL/GenBank/DDBJ databases">
        <authorList>
            <person name="Jastrzebski P J."/>
            <person name="Paukszto L."/>
            <person name="Jastrzebski P J."/>
        </authorList>
    </citation>
    <scope>NUCLEOTIDE SEQUENCE [LARGE SCALE GENOMIC DNA]</scope>
    <source>
        <strain evidence="2 3">WMS-il1</strain>
    </source>
</reference>
<feature type="region of interest" description="Disordered" evidence="1">
    <location>
        <begin position="1"/>
        <end position="104"/>
    </location>
</feature>
<evidence type="ECO:0000256" key="1">
    <source>
        <dbReference type="SAM" id="MobiDB-lite"/>
    </source>
</evidence>
<feature type="compositionally biased region" description="Acidic residues" evidence="1">
    <location>
        <begin position="16"/>
        <end position="27"/>
    </location>
</feature>
<dbReference type="EMBL" id="CABIJS010000111">
    <property type="protein sequence ID" value="VUZ43478.1"/>
    <property type="molecule type" value="Genomic_DNA"/>
</dbReference>
<accession>A0A564Y9P2</accession>
<organism evidence="2 3">
    <name type="scientific">Hymenolepis diminuta</name>
    <name type="common">Rat tapeworm</name>
    <dbReference type="NCBI Taxonomy" id="6216"/>
    <lineage>
        <taxon>Eukaryota</taxon>
        <taxon>Metazoa</taxon>
        <taxon>Spiralia</taxon>
        <taxon>Lophotrochozoa</taxon>
        <taxon>Platyhelminthes</taxon>
        <taxon>Cestoda</taxon>
        <taxon>Eucestoda</taxon>
        <taxon>Cyclophyllidea</taxon>
        <taxon>Hymenolepididae</taxon>
        <taxon>Hymenolepis</taxon>
    </lineage>
</organism>
<feature type="compositionally biased region" description="Basic and acidic residues" evidence="1">
    <location>
        <begin position="41"/>
        <end position="56"/>
    </location>
</feature>
<evidence type="ECO:0000313" key="3">
    <source>
        <dbReference type="Proteomes" id="UP000321570"/>
    </source>
</evidence>
<keyword evidence="3" id="KW-1185">Reference proteome</keyword>
<proteinExistence type="predicted"/>
<feature type="region of interest" description="Disordered" evidence="1">
    <location>
        <begin position="126"/>
        <end position="149"/>
    </location>
</feature>
<feature type="compositionally biased region" description="Acidic residues" evidence="1">
    <location>
        <begin position="57"/>
        <end position="70"/>
    </location>
</feature>
<protein>
    <submittedName>
        <fullName evidence="2">Uncharacterized protein</fullName>
    </submittedName>
</protein>